<keyword evidence="1" id="KW-0645">Protease</keyword>
<protein>
    <submittedName>
        <fullName evidence="1">DUF5686 and carboxypeptidase regulatory-like domain-containing protein</fullName>
    </submittedName>
</protein>
<dbReference type="SUPFAM" id="SSF49464">
    <property type="entry name" value="Carboxypeptidase regulatory domain-like"/>
    <property type="match status" value="1"/>
</dbReference>
<keyword evidence="1" id="KW-0378">Hydrolase</keyword>
<dbReference type="InterPro" id="IPR043741">
    <property type="entry name" value="DUF5686"/>
</dbReference>
<dbReference type="Pfam" id="PF18939">
    <property type="entry name" value="DUF5686"/>
    <property type="match status" value="1"/>
</dbReference>
<proteinExistence type="predicted"/>
<reference evidence="1" key="1">
    <citation type="submission" date="2024-02" db="EMBL/GenBank/DDBJ databases">
        <title>Sediminibacterium planktonica sp. nov. and Sediminibacterium longus sp. nov., isolated from surface lake and river water.</title>
        <authorList>
            <person name="Watanabe K."/>
            <person name="Takemine S."/>
            <person name="Ishii Y."/>
            <person name="Ogata Y."/>
            <person name="Shindo C."/>
            <person name="Suda W."/>
        </authorList>
    </citation>
    <scope>NUCLEOTIDE SEQUENCE</scope>
    <source>
        <strain evidence="1">KACHI17</strain>
    </source>
</reference>
<dbReference type="GO" id="GO:0004180">
    <property type="term" value="F:carboxypeptidase activity"/>
    <property type="evidence" value="ECO:0007669"/>
    <property type="project" value="UniProtKB-KW"/>
</dbReference>
<organism evidence="1">
    <name type="scientific">Sediminibacterium sp. KACHI17</name>
    <dbReference type="NCBI Taxonomy" id="1751071"/>
    <lineage>
        <taxon>Bacteria</taxon>
        <taxon>Pseudomonadati</taxon>
        <taxon>Bacteroidota</taxon>
        <taxon>Chitinophagia</taxon>
        <taxon>Chitinophagales</taxon>
        <taxon>Chitinophagaceae</taxon>
        <taxon>Sediminibacterium</taxon>
    </lineage>
</organism>
<evidence type="ECO:0000313" key="1">
    <source>
        <dbReference type="EMBL" id="BFG70037.1"/>
    </source>
</evidence>
<keyword evidence="1" id="KW-0121">Carboxypeptidase</keyword>
<dbReference type="Gene3D" id="2.60.40.1120">
    <property type="entry name" value="Carboxypeptidase-like, regulatory domain"/>
    <property type="match status" value="1"/>
</dbReference>
<dbReference type="InterPro" id="IPR008969">
    <property type="entry name" value="CarboxyPept-like_regulatory"/>
</dbReference>
<dbReference type="Pfam" id="PF13715">
    <property type="entry name" value="CarbopepD_reg_2"/>
    <property type="match status" value="1"/>
</dbReference>
<dbReference type="EMBL" id="AP029612">
    <property type="protein sequence ID" value="BFG70037.1"/>
    <property type="molecule type" value="Genomic_DNA"/>
</dbReference>
<sequence length="822" mass="94191">MRAILSAIILIVTLIDVKAQTITGTITDLNKEVLPFSSVLVRGTTQGVSANSKGYYSIQLAPGSYTLVCQYIGYRSTEKKIVVERGVNQVIDFQLEQQQYNLQEVMVNSAGEDPAYAIIRKAIEKRTYHQKEIKKFTADVYLKGQLQLRDYPKRLFGQKVDFEDGDTSKRKMLFLSETIAKYSVEEPKNEKIEVLSNKVSGRSDAFGFSSPQIISFYNNTIQVGENLNPRGFISPIATNAISFYRYKFEGTFYENGVEISRIKVIPRRKYEPLFHGYINIIENEWRIHSLRLNLVRDQQMQLLDTLTIEQLYVPASNLWVIKNQVIYPSGKLFGFDFFGSFVQVYDRFDLNPVFAKKYFDNTIIKVYDSANKKPMTYWDSIRPLPLLSEEALDYKKKDSLEQIRKDPKYLDSIDRKRNKFSISGLLLTGQSISKQKKKTFINFDPLINTLNYNTVEGGVLHFSPTWRKNYEGRKSLQITPYFRYGFANQHFNSHVTARYNFGKKYFNNFSFAAGRRVFQYNNAQPITSRINTYTTLLYENNHLKIYEANFFRIAHSAGIGNGLTAAWSLQFQDRFGLNNLADPVSWKNIAGRVFTPNYPVELTNTVMPRNQATTLTASLNWRPGGKYIELPDRKIGIGSDYPNFNLAITQGIKGLFGSDADFTKWRLTITDDLDMKLGGAFSYRATVGGFLNAKQVFIPDYQHVLGNQTVLANDPLSGFQLAPYYRYSNTSKLFVTGHVEYHLNGLLTNKIPGFKKLNWFLVTGANLLHTQKGKNYYEAFVGLENILKIMRVDFVKGYETNGPSPTGIRITVPFFLESRNDD</sequence>
<dbReference type="RefSeq" id="WP_353550331.1">
    <property type="nucleotide sequence ID" value="NZ_AP029612.1"/>
</dbReference>
<accession>A0AAT9GH97</accession>
<gene>
    <name evidence="1" type="ORF">KACHI17_09180</name>
</gene>
<dbReference type="AlphaFoldDB" id="A0AAT9GH97"/>
<name>A0AAT9GH97_9BACT</name>